<dbReference type="RefSeq" id="WP_237485057.1">
    <property type="nucleotide sequence ID" value="NZ_CAKLCM010000002.1"/>
</dbReference>
<accession>A0ABN8DJ53</accession>
<protein>
    <recommendedName>
        <fullName evidence="1">Hemerythrin-like domain-containing protein</fullName>
    </recommendedName>
</protein>
<evidence type="ECO:0000313" key="2">
    <source>
        <dbReference type="EMBL" id="CAH0526815.1"/>
    </source>
</evidence>
<reference evidence="2" key="1">
    <citation type="submission" date="2021-12" db="EMBL/GenBank/DDBJ databases">
        <authorList>
            <person name="Rodrigo-Torres L."/>
            <person name="Arahal R. D."/>
            <person name="Lucena T."/>
        </authorList>
    </citation>
    <scope>NUCLEOTIDE SEQUENCE</scope>
    <source>
        <strain evidence="2">CECT 8226</strain>
    </source>
</reference>
<organism evidence="2 3">
    <name type="scientific">Vibrio hippocampi</name>
    <dbReference type="NCBI Taxonomy" id="654686"/>
    <lineage>
        <taxon>Bacteria</taxon>
        <taxon>Pseudomonadati</taxon>
        <taxon>Pseudomonadota</taxon>
        <taxon>Gammaproteobacteria</taxon>
        <taxon>Vibrionales</taxon>
        <taxon>Vibrionaceae</taxon>
        <taxon>Vibrio</taxon>
    </lineage>
</organism>
<keyword evidence="3" id="KW-1185">Reference proteome</keyword>
<evidence type="ECO:0000259" key="1">
    <source>
        <dbReference type="Pfam" id="PF01814"/>
    </source>
</evidence>
<dbReference type="Proteomes" id="UP000838160">
    <property type="component" value="Unassembled WGS sequence"/>
</dbReference>
<proteinExistence type="predicted"/>
<dbReference type="PANTHER" id="PTHR39966:SF1">
    <property type="entry name" value="HEMERYTHRIN-LIKE DOMAIN-CONTAINING PROTEIN"/>
    <property type="match status" value="1"/>
</dbReference>
<feature type="domain" description="Hemerythrin-like" evidence="1">
    <location>
        <begin position="2"/>
        <end position="135"/>
    </location>
</feature>
<evidence type="ECO:0000313" key="3">
    <source>
        <dbReference type="Proteomes" id="UP000838160"/>
    </source>
</evidence>
<dbReference type="PANTHER" id="PTHR39966">
    <property type="entry name" value="BLL2471 PROTEIN-RELATED"/>
    <property type="match status" value="1"/>
</dbReference>
<gene>
    <name evidence="2" type="ORF">VHP8226_02191</name>
</gene>
<dbReference type="Gene3D" id="1.20.120.520">
    <property type="entry name" value="nmb1532 protein domain like"/>
    <property type="match status" value="1"/>
</dbReference>
<name>A0ABN8DJ53_9VIBR</name>
<sequence>MMLERIRREHGYMVRLLAILNRKLQRLEQEETINYGLVKEIVDYLANHSDKVHHPKEDILYHYYIQHYGSRQEIANLEFEHEQLSEKSHDFLNVVEMILHDAVVPKELFADQLAEFIRDQKRHLDNEEQQVLPLIEQTFTTRDWQQVGAQWSESASDPVFGETIADRYRQLAERVRQNDLESV</sequence>
<dbReference type="Pfam" id="PF01814">
    <property type="entry name" value="Hemerythrin"/>
    <property type="match status" value="1"/>
</dbReference>
<comment type="caution">
    <text evidence="2">The sequence shown here is derived from an EMBL/GenBank/DDBJ whole genome shotgun (WGS) entry which is preliminary data.</text>
</comment>
<dbReference type="InterPro" id="IPR012312">
    <property type="entry name" value="Hemerythrin-like"/>
</dbReference>
<dbReference type="EMBL" id="CAKLCM010000002">
    <property type="protein sequence ID" value="CAH0526815.1"/>
    <property type="molecule type" value="Genomic_DNA"/>
</dbReference>